<gene>
    <name evidence="2" type="ORF">HMPREF0647_00095</name>
</gene>
<dbReference type="GO" id="GO:0005737">
    <property type="term" value="C:cytoplasm"/>
    <property type="evidence" value="ECO:0007669"/>
    <property type="project" value="TreeGrafter"/>
</dbReference>
<dbReference type="Proteomes" id="UP000029525">
    <property type="component" value="Unassembled WGS sequence"/>
</dbReference>
<dbReference type="AlphaFoldDB" id="A0A096AGH7"/>
<proteinExistence type="predicted"/>
<sequence length="191" mass="20353">MAKVYEFLATGFEEMEAIAPIDILRRGGVEVCLVSVTGNKMVRSSHGVNIEADALLEDIANFDDADMMLLPGGMPGSTNLNEHEGVRKVLLEQFESGRLLGAVCAAPLVFASIGILNGKKATIYPGMEAYLINGAEPTGALVQVDENVTTGAGPVAVLPYAYQLLSYFVPAAEVEKVKEDMLYNKVLASAK</sequence>
<dbReference type="PANTHER" id="PTHR48094:SF12">
    <property type="entry name" value="PARKINSON DISEASE PROTEIN 7 HOMOLOG"/>
    <property type="match status" value="1"/>
</dbReference>
<protein>
    <submittedName>
        <fullName evidence="2">Thiamine biosynthesis protein ThiJ</fullName>
    </submittedName>
</protein>
<dbReference type="InterPro" id="IPR050325">
    <property type="entry name" value="Prot/Nucl_acid_deglycase"/>
</dbReference>
<comment type="caution">
    <text evidence="2">The sequence shown here is derived from an EMBL/GenBank/DDBJ whole genome shotgun (WGS) entry which is preliminary data.</text>
</comment>
<reference evidence="2 3" key="1">
    <citation type="submission" date="2014-07" db="EMBL/GenBank/DDBJ databases">
        <authorList>
            <person name="McCorrison J."/>
            <person name="Sanka R."/>
            <person name="Torralba M."/>
            <person name="Gillis M."/>
            <person name="Haft D.H."/>
            <person name="Methe B."/>
            <person name="Sutton G."/>
            <person name="Nelson K.E."/>
        </authorList>
    </citation>
    <scope>NUCLEOTIDE SEQUENCE [LARGE SCALE GENOMIC DNA]</scope>
    <source>
        <strain evidence="2 3">DNF00320</strain>
    </source>
</reference>
<dbReference type="CDD" id="cd03135">
    <property type="entry name" value="GATase1_DJ-1"/>
    <property type="match status" value="1"/>
</dbReference>
<dbReference type="SUPFAM" id="SSF52317">
    <property type="entry name" value="Class I glutamine amidotransferase-like"/>
    <property type="match status" value="1"/>
</dbReference>
<accession>A0A096AGH7</accession>
<dbReference type="InterPro" id="IPR029062">
    <property type="entry name" value="Class_I_gatase-like"/>
</dbReference>
<dbReference type="EMBL" id="JRNQ01000001">
    <property type="protein sequence ID" value="KGF45995.1"/>
    <property type="molecule type" value="Genomic_DNA"/>
</dbReference>
<dbReference type="InterPro" id="IPR002818">
    <property type="entry name" value="DJ-1/PfpI"/>
</dbReference>
<evidence type="ECO:0000313" key="2">
    <source>
        <dbReference type="EMBL" id="KGF45995.1"/>
    </source>
</evidence>
<dbReference type="Gene3D" id="3.40.50.880">
    <property type="match status" value="1"/>
</dbReference>
<dbReference type="NCBIfam" id="TIGR01383">
    <property type="entry name" value="not_thiJ"/>
    <property type="match status" value="1"/>
</dbReference>
<evidence type="ECO:0000313" key="3">
    <source>
        <dbReference type="Proteomes" id="UP000029525"/>
    </source>
</evidence>
<organism evidence="2 3">
    <name type="scientific">Prevotella bivia DNF00320</name>
    <dbReference type="NCBI Taxonomy" id="1401068"/>
    <lineage>
        <taxon>Bacteria</taxon>
        <taxon>Pseudomonadati</taxon>
        <taxon>Bacteroidota</taxon>
        <taxon>Bacteroidia</taxon>
        <taxon>Bacteroidales</taxon>
        <taxon>Prevotellaceae</taxon>
        <taxon>Prevotella</taxon>
    </lineage>
</organism>
<dbReference type="RefSeq" id="WP_036865651.1">
    <property type="nucleotide sequence ID" value="NZ_JRNQ01000001.1"/>
</dbReference>
<dbReference type="PANTHER" id="PTHR48094">
    <property type="entry name" value="PROTEIN/NUCLEIC ACID DEGLYCASE DJ-1-RELATED"/>
    <property type="match status" value="1"/>
</dbReference>
<evidence type="ECO:0000259" key="1">
    <source>
        <dbReference type="Pfam" id="PF01965"/>
    </source>
</evidence>
<feature type="domain" description="DJ-1/PfpI" evidence="1">
    <location>
        <begin position="3"/>
        <end position="165"/>
    </location>
</feature>
<name>A0A096AGH7_9BACT</name>
<dbReference type="InterPro" id="IPR006287">
    <property type="entry name" value="DJ-1"/>
</dbReference>
<dbReference type="OrthoDB" id="9792284at2"/>
<dbReference type="Pfam" id="PF01965">
    <property type="entry name" value="DJ-1_PfpI"/>
    <property type="match status" value="1"/>
</dbReference>